<dbReference type="SUPFAM" id="SSF51679">
    <property type="entry name" value="Bacterial luciferase-like"/>
    <property type="match status" value="1"/>
</dbReference>
<accession>A0ABQ4QFQ5</accession>
<dbReference type="InterPro" id="IPR050766">
    <property type="entry name" value="Bact_Lucif_Oxidored"/>
</dbReference>
<dbReference type="Gene3D" id="3.20.20.30">
    <property type="entry name" value="Luciferase-like domain"/>
    <property type="match status" value="1"/>
</dbReference>
<evidence type="ECO:0000259" key="2">
    <source>
        <dbReference type="Pfam" id="PF00296"/>
    </source>
</evidence>
<dbReference type="NCBIfam" id="TIGR03558">
    <property type="entry name" value="oxido_grp_1"/>
    <property type="match status" value="1"/>
</dbReference>
<reference evidence="3 4" key="1">
    <citation type="journal article" date="2021" name="Front. Microbiol.">
        <title>Comprehensive Comparative Genomics and Phenotyping of Methylobacterium Species.</title>
        <authorList>
            <person name="Alessa O."/>
            <person name="Ogura Y."/>
            <person name="Fujitani Y."/>
            <person name="Takami H."/>
            <person name="Hayashi T."/>
            <person name="Sahin N."/>
            <person name="Tani A."/>
        </authorList>
    </citation>
    <scope>NUCLEOTIDE SEQUENCE [LARGE SCALE GENOMIC DNA]</scope>
    <source>
        <strain evidence="3 4">DSM 23679</strain>
    </source>
</reference>
<dbReference type="EMBL" id="BPQG01000018">
    <property type="protein sequence ID" value="GJD43596.1"/>
    <property type="molecule type" value="Genomic_DNA"/>
</dbReference>
<gene>
    <name evidence="3" type="ORF">AFCDBAGC_1448</name>
</gene>
<evidence type="ECO:0000313" key="3">
    <source>
        <dbReference type="EMBL" id="GJD43596.1"/>
    </source>
</evidence>
<evidence type="ECO:0000256" key="1">
    <source>
        <dbReference type="ARBA" id="ARBA00007789"/>
    </source>
</evidence>
<dbReference type="Proteomes" id="UP001055117">
    <property type="component" value="Unassembled WGS sequence"/>
</dbReference>
<dbReference type="PANTHER" id="PTHR30137">
    <property type="entry name" value="LUCIFERASE-LIKE MONOOXYGENASE"/>
    <property type="match status" value="1"/>
</dbReference>
<dbReference type="PANTHER" id="PTHR30137:SF6">
    <property type="entry name" value="LUCIFERASE-LIKE MONOOXYGENASE"/>
    <property type="match status" value="1"/>
</dbReference>
<dbReference type="InterPro" id="IPR019949">
    <property type="entry name" value="CmoO-like"/>
</dbReference>
<keyword evidence="4" id="KW-1185">Reference proteome</keyword>
<name>A0ABQ4QFQ5_9HYPH</name>
<dbReference type="InterPro" id="IPR011251">
    <property type="entry name" value="Luciferase-like_dom"/>
</dbReference>
<organism evidence="3 4">
    <name type="scientific">Methylobacterium cerastii</name>
    <dbReference type="NCBI Taxonomy" id="932741"/>
    <lineage>
        <taxon>Bacteria</taxon>
        <taxon>Pseudomonadati</taxon>
        <taxon>Pseudomonadota</taxon>
        <taxon>Alphaproteobacteria</taxon>
        <taxon>Hyphomicrobiales</taxon>
        <taxon>Methylobacteriaceae</taxon>
        <taxon>Methylobacterium</taxon>
    </lineage>
</organism>
<evidence type="ECO:0000313" key="4">
    <source>
        <dbReference type="Proteomes" id="UP001055117"/>
    </source>
</evidence>
<sequence length="361" mass="38905">MQGSGASDRLDGRFGRHHLRSMANLSVLDLSFVGSGSTPDQALRDSLDLARHVDRLGYGRYWLAEHHALPSVASPAPDIMVGQIAAATRTIRVGSGGIMLPNHAPLMVAERFKVLEALFPGRIDLGLGRAPGTDGITAQALRRREAPRGGDDFLDRLQELMLWETGGFPEGHPFNTVAVMPAGVPLPPIFLLGSSDYSAHLSARLGLGFAFAQHFASFDARFPMLDYRRGFQPSRWGAKPHAILAVAVVCAETDAQAERLALSTQLATLRRERGEYAPIPTLAEAEAYPYGDAERARIARGRDRLHVGAPETVCALLAGLAEATQADEIMVVCAIPDQEARRRSYSLLAQAWGLAETAVAA</sequence>
<dbReference type="Pfam" id="PF00296">
    <property type="entry name" value="Bac_luciferase"/>
    <property type="match status" value="1"/>
</dbReference>
<proteinExistence type="predicted"/>
<comment type="similarity">
    <text evidence="1">To bacterial alkanal monooxygenase alpha and beta chains.</text>
</comment>
<dbReference type="InterPro" id="IPR036661">
    <property type="entry name" value="Luciferase-like_sf"/>
</dbReference>
<feature type="domain" description="Luciferase-like" evidence="2">
    <location>
        <begin position="26"/>
        <end position="323"/>
    </location>
</feature>
<comment type="caution">
    <text evidence="3">The sequence shown here is derived from an EMBL/GenBank/DDBJ whole genome shotgun (WGS) entry which is preliminary data.</text>
</comment>
<protein>
    <recommendedName>
        <fullName evidence="2">Luciferase-like domain-containing protein</fullName>
    </recommendedName>
</protein>